<dbReference type="RefSeq" id="XP_024708414.1">
    <property type="nucleotide sequence ID" value="XM_024842371.1"/>
</dbReference>
<dbReference type="Proteomes" id="UP000234275">
    <property type="component" value="Unassembled WGS sequence"/>
</dbReference>
<evidence type="ECO:0000313" key="1">
    <source>
        <dbReference type="EMBL" id="PLB53112.1"/>
    </source>
</evidence>
<reference evidence="1 2" key="1">
    <citation type="submission" date="2016-12" db="EMBL/GenBank/DDBJ databases">
        <title>The genomes of Aspergillus section Nigri reveals drivers in fungal speciation.</title>
        <authorList>
            <consortium name="DOE Joint Genome Institute"/>
            <person name="Vesth T.C."/>
            <person name="Nybo J."/>
            <person name="Theobald S."/>
            <person name="Brandl J."/>
            <person name="Frisvad J.C."/>
            <person name="Nielsen K.F."/>
            <person name="Lyhne E.K."/>
            <person name="Kogle M.E."/>
            <person name="Kuo A."/>
            <person name="Riley R."/>
            <person name="Clum A."/>
            <person name="Nolan M."/>
            <person name="Lipzen A."/>
            <person name="Salamov A."/>
            <person name="Henrissat B."/>
            <person name="Wiebenga A."/>
            <person name="De Vries R.P."/>
            <person name="Grigoriev I.V."/>
            <person name="Mortensen U.H."/>
            <person name="Andersen M.R."/>
            <person name="Baker S.E."/>
        </authorList>
    </citation>
    <scope>NUCLEOTIDE SEQUENCE [LARGE SCALE GENOMIC DNA]</scope>
    <source>
        <strain evidence="1 2">IBT 23096</strain>
    </source>
</reference>
<proteinExistence type="predicted"/>
<keyword evidence="2" id="KW-1185">Reference proteome</keyword>
<organism evidence="1 2">
    <name type="scientific">Aspergillus steynii IBT 23096</name>
    <dbReference type="NCBI Taxonomy" id="1392250"/>
    <lineage>
        <taxon>Eukaryota</taxon>
        <taxon>Fungi</taxon>
        <taxon>Dikarya</taxon>
        <taxon>Ascomycota</taxon>
        <taxon>Pezizomycotina</taxon>
        <taxon>Eurotiomycetes</taxon>
        <taxon>Eurotiomycetidae</taxon>
        <taxon>Eurotiales</taxon>
        <taxon>Aspergillaceae</taxon>
        <taxon>Aspergillus</taxon>
        <taxon>Aspergillus subgen. Circumdati</taxon>
    </lineage>
</organism>
<gene>
    <name evidence="1" type="ORF">P170DRAFT_123450</name>
</gene>
<dbReference type="AlphaFoldDB" id="A0A2I2GJR2"/>
<dbReference type="VEuPathDB" id="FungiDB:P170DRAFT_123450"/>
<protein>
    <submittedName>
        <fullName evidence="1">Uncharacterized protein</fullName>
    </submittedName>
</protein>
<dbReference type="EMBL" id="MSFO01000002">
    <property type="protein sequence ID" value="PLB53112.1"/>
    <property type="molecule type" value="Genomic_DNA"/>
</dbReference>
<name>A0A2I2GJR2_9EURO</name>
<comment type="caution">
    <text evidence="1">The sequence shown here is derived from an EMBL/GenBank/DDBJ whole genome shotgun (WGS) entry which is preliminary data.</text>
</comment>
<sequence>MSIRALLAKHFLPAFSGHLSIALPQRSLTSGECGDLMAGGLDAIPLVQWRFSILVAFSLARPGTRPDPRGPRPLGPDHPLVLCFATAYGCDRNIRWSLRTIDHNGNCPWSRRKHRSREQDLAIHKEPMATAVLMEVESLIGLCRIRPPSWSS</sequence>
<dbReference type="GeneID" id="36550066"/>
<evidence type="ECO:0000313" key="2">
    <source>
        <dbReference type="Proteomes" id="UP000234275"/>
    </source>
</evidence>
<accession>A0A2I2GJR2</accession>